<name>A0ABY4WFI4_9BACL</name>
<reference evidence="1" key="1">
    <citation type="submission" date="2022-06" db="EMBL/GenBank/DDBJ databases">
        <title>Genome sequencing of Brevibacillus sp. BB3-R1.</title>
        <authorList>
            <person name="Heo J."/>
            <person name="Lee D."/>
            <person name="Won M."/>
            <person name="Han B.-H."/>
            <person name="Hong S.-B."/>
            <person name="Kwon S.-W."/>
        </authorList>
    </citation>
    <scope>NUCLEOTIDE SEQUENCE</scope>
    <source>
        <strain evidence="1">BB3-R1</strain>
    </source>
</reference>
<gene>
    <name evidence="1" type="ORF">NDK47_20845</name>
</gene>
<proteinExistence type="predicted"/>
<evidence type="ECO:0000313" key="1">
    <source>
        <dbReference type="EMBL" id="USG64570.1"/>
    </source>
</evidence>
<protein>
    <submittedName>
        <fullName evidence="1">Uncharacterized protein</fullName>
    </submittedName>
</protein>
<organism evidence="1 2">
    <name type="scientific">Brevibacillus ruminantium</name>
    <dbReference type="NCBI Taxonomy" id="2950604"/>
    <lineage>
        <taxon>Bacteria</taxon>
        <taxon>Bacillati</taxon>
        <taxon>Bacillota</taxon>
        <taxon>Bacilli</taxon>
        <taxon>Bacillales</taxon>
        <taxon>Paenibacillaceae</taxon>
        <taxon>Brevibacillus</taxon>
    </lineage>
</organism>
<dbReference type="RefSeq" id="WP_251871682.1">
    <property type="nucleotide sequence ID" value="NZ_CP098755.1"/>
</dbReference>
<sequence length="403" mass="46786">MIHKRTVWFLTILAVFMWSVLGSSPSTFATAHLEPVIEQMVTLVKSPGQILVKESWYHTQSKDERHDELQYSYAGSEEIESRRMILKEQEKKVYKMIQKQGKTTEETGTSPYQTAIRPGKTLFQSLLDAYQTSEWTSTGTVGLDSKLAEKKIRVVRESAAVYTEVVYLEKQTGLPMKKEYYQGSDISKAPEITEVYFFEKVHDPAGAVFTIPNSQTHETAIEHVKRMYKTGDGKRINYSRIWYDRRNEDERIEDFTYDFLENKSRTKLTIISGQRINLYTKSTERDEVTEKLEQTKEIPRLLSSFQTPYGPKWNFVENKKFNGRTAQVYERIDDTPKVIYREIALVDGETGLPIKEEMYTTFRAILDMKYLNVPNPEELEGCSIYVFEDEHNPIGTLFTAPID</sequence>
<evidence type="ECO:0000313" key="2">
    <source>
        <dbReference type="Proteomes" id="UP001056500"/>
    </source>
</evidence>
<keyword evidence="2" id="KW-1185">Reference proteome</keyword>
<dbReference type="EMBL" id="CP098755">
    <property type="protein sequence ID" value="USG64570.1"/>
    <property type="molecule type" value="Genomic_DNA"/>
</dbReference>
<dbReference type="Proteomes" id="UP001056500">
    <property type="component" value="Chromosome"/>
</dbReference>
<accession>A0ABY4WFI4</accession>